<evidence type="ECO:0000256" key="9">
    <source>
        <dbReference type="RuleBase" id="RU003357"/>
    </source>
</evidence>
<keyword evidence="2 8" id="KW-0813">Transport</keyword>
<comment type="caution">
    <text evidence="12">The sequence shown here is derived from an EMBL/GenBank/DDBJ whole genome shotgun (WGS) entry which is preliminary data.</text>
</comment>
<dbReference type="SUPFAM" id="SSF56935">
    <property type="entry name" value="Porins"/>
    <property type="match status" value="1"/>
</dbReference>
<evidence type="ECO:0000256" key="4">
    <source>
        <dbReference type="ARBA" id="ARBA00022692"/>
    </source>
</evidence>
<dbReference type="InterPro" id="IPR000531">
    <property type="entry name" value="Beta-barrel_TonB"/>
</dbReference>
<reference evidence="13" key="1">
    <citation type="submission" date="2020-06" db="EMBL/GenBank/DDBJ databases">
        <title>Draft genomic sequence of Geomonas sp. Red330.</title>
        <authorList>
            <person name="Itoh H."/>
            <person name="Zhenxing X."/>
            <person name="Ushijima N."/>
            <person name="Masuda Y."/>
            <person name="Shiratori Y."/>
            <person name="Senoo K."/>
        </authorList>
    </citation>
    <scope>NUCLEOTIDE SEQUENCE [LARGE SCALE GENOMIC DNA]</scope>
    <source>
        <strain evidence="13">Red330</strain>
    </source>
</reference>
<evidence type="ECO:0000256" key="3">
    <source>
        <dbReference type="ARBA" id="ARBA00022452"/>
    </source>
</evidence>
<comment type="subcellular location">
    <subcellularLocation>
        <location evidence="1 8">Cell outer membrane</location>
        <topology evidence="1 8">Multi-pass membrane protein</topology>
    </subcellularLocation>
</comment>
<dbReference type="InterPro" id="IPR036942">
    <property type="entry name" value="Beta-barrel_TonB_sf"/>
</dbReference>
<dbReference type="InterPro" id="IPR037066">
    <property type="entry name" value="Plug_dom_sf"/>
</dbReference>
<keyword evidence="7 8" id="KW-0998">Cell outer membrane</keyword>
<organism evidence="12 13">
    <name type="scientific">Geomonas silvestris</name>
    <dbReference type="NCBI Taxonomy" id="2740184"/>
    <lineage>
        <taxon>Bacteria</taxon>
        <taxon>Pseudomonadati</taxon>
        <taxon>Thermodesulfobacteriota</taxon>
        <taxon>Desulfuromonadia</taxon>
        <taxon>Geobacterales</taxon>
        <taxon>Geobacteraceae</taxon>
        <taxon>Geomonas</taxon>
    </lineage>
</organism>
<keyword evidence="4 8" id="KW-0812">Transmembrane</keyword>
<evidence type="ECO:0000256" key="2">
    <source>
        <dbReference type="ARBA" id="ARBA00022448"/>
    </source>
</evidence>
<keyword evidence="6 8" id="KW-0472">Membrane</keyword>
<evidence type="ECO:0000259" key="11">
    <source>
        <dbReference type="Pfam" id="PF07715"/>
    </source>
</evidence>
<evidence type="ECO:0000256" key="6">
    <source>
        <dbReference type="ARBA" id="ARBA00023136"/>
    </source>
</evidence>
<accession>A0A6V8MCQ9</accession>
<evidence type="ECO:0000256" key="8">
    <source>
        <dbReference type="PROSITE-ProRule" id="PRU01360"/>
    </source>
</evidence>
<dbReference type="Pfam" id="PF00593">
    <property type="entry name" value="TonB_dep_Rec_b-barrel"/>
    <property type="match status" value="1"/>
</dbReference>
<evidence type="ECO:0000256" key="1">
    <source>
        <dbReference type="ARBA" id="ARBA00004571"/>
    </source>
</evidence>
<dbReference type="Proteomes" id="UP000556026">
    <property type="component" value="Unassembled WGS sequence"/>
</dbReference>
<evidence type="ECO:0000313" key="12">
    <source>
        <dbReference type="EMBL" id="GFO57684.1"/>
    </source>
</evidence>
<feature type="domain" description="TonB-dependent receptor plug" evidence="11">
    <location>
        <begin position="70"/>
        <end position="179"/>
    </location>
</feature>
<keyword evidence="5 9" id="KW-0798">TonB box</keyword>
<dbReference type="Pfam" id="PF07715">
    <property type="entry name" value="Plug"/>
    <property type="match status" value="1"/>
</dbReference>
<dbReference type="AlphaFoldDB" id="A0A6V8MCQ9"/>
<protein>
    <submittedName>
        <fullName evidence="12">TonB-dependent receptor</fullName>
    </submittedName>
</protein>
<keyword evidence="3 8" id="KW-1134">Transmembrane beta strand</keyword>
<dbReference type="InterPro" id="IPR039426">
    <property type="entry name" value="TonB-dep_rcpt-like"/>
</dbReference>
<dbReference type="RefSeq" id="WP_183352415.1">
    <property type="nucleotide sequence ID" value="NZ_BLXX01000001.1"/>
</dbReference>
<dbReference type="GO" id="GO:0044718">
    <property type="term" value="P:siderophore transmembrane transport"/>
    <property type="evidence" value="ECO:0007669"/>
    <property type="project" value="TreeGrafter"/>
</dbReference>
<dbReference type="PANTHER" id="PTHR30069:SF37">
    <property type="entry name" value="FERRIC VIBRIOBACTIN RECEPTOR VIUA"/>
    <property type="match status" value="1"/>
</dbReference>
<evidence type="ECO:0000256" key="5">
    <source>
        <dbReference type="ARBA" id="ARBA00023077"/>
    </source>
</evidence>
<dbReference type="InterPro" id="IPR012910">
    <property type="entry name" value="Plug_dom"/>
</dbReference>
<keyword evidence="13" id="KW-1185">Reference proteome</keyword>
<dbReference type="CDD" id="cd01347">
    <property type="entry name" value="ligand_gated_channel"/>
    <property type="match status" value="1"/>
</dbReference>
<keyword evidence="12" id="KW-0675">Receptor</keyword>
<comment type="similarity">
    <text evidence="8 9">Belongs to the TonB-dependent receptor family.</text>
</comment>
<dbReference type="GO" id="GO:0015344">
    <property type="term" value="F:siderophore uptake transmembrane transporter activity"/>
    <property type="evidence" value="ECO:0007669"/>
    <property type="project" value="TreeGrafter"/>
</dbReference>
<dbReference type="PROSITE" id="PS52016">
    <property type="entry name" value="TONB_DEPENDENT_REC_3"/>
    <property type="match status" value="1"/>
</dbReference>
<feature type="domain" description="TonB-dependent receptor-like beta-barrel" evidence="10">
    <location>
        <begin position="233"/>
        <end position="661"/>
    </location>
</feature>
<evidence type="ECO:0000313" key="13">
    <source>
        <dbReference type="Proteomes" id="UP000556026"/>
    </source>
</evidence>
<dbReference type="PANTHER" id="PTHR30069">
    <property type="entry name" value="TONB-DEPENDENT OUTER MEMBRANE RECEPTOR"/>
    <property type="match status" value="1"/>
</dbReference>
<evidence type="ECO:0000259" key="10">
    <source>
        <dbReference type="Pfam" id="PF00593"/>
    </source>
</evidence>
<evidence type="ECO:0000256" key="7">
    <source>
        <dbReference type="ARBA" id="ARBA00023237"/>
    </source>
</evidence>
<proteinExistence type="inferred from homology"/>
<dbReference type="GO" id="GO:0009279">
    <property type="term" value="C:cell outer membrane"/>
    <property type="evidence" value="ECO:0007669"/>
    <property type="project" value="UniProtKB-SubCell"/>
</dbReference>
<dbReference type="EMBL" id="BLXX01000001">
    <property type="protein sequence ID" value="GFO57684.1"/>
    <property type="molecule type" value="Genomic_DNA"/>
</dbReference>
<name>A0A6V8MCQ9_9BACT</name>
<gene>
    <name evidence="12" type="ORF">GMST_00090</name>
</gene>
<dbReference type="Gene3D" id="2.170.130.10">
    <property type="entry name" value="TonB-dependent receptor, plug domain"/>
    <property type="match status" value="1"/>
</dbReference>
<dbReference type="Gene3D" id="2.40.170.20">
    <property type="entry name" value="TonB-dependent receptor, beta-barrel domain"/>
    <property type="match status" value="1"/>
</dbReference>
<sequence length="693" mass="77327">MSTKTESTARICGAPSLAAALPGLVTALVLSLATPVEAAGNANMSEFLSMPLEDLMQIEITSVSKKTQRLSDAAAAVFVITQEDIRRSGVTSIPEALRMAPGVQVARIDANKWAVSIRGLNGRFANKLLVLMDGRSLYSPLFAGVYWEVQDTPLEDIDRIEVIRGPGAALWGANAVNGVINIITKSAEATQGGMLSAGGGTESRDFVTARYGFGFGKDAHLRFFVKHQDTASQVFGDGTTSHDAWQMTRTGFRMDAQPNSSDSLTVSGDYYDGNAEERYTLYHVPTLQAPTFISEPNANSQMRGGNLLGRWQRTLSDTSNLSLQFYYDHSERNMIILGERQDTVDFDLQHRFTLWERQDIIWGLGFRYSNDALAQTATISFNPPTRGTELYSAFVHDEVKLVPDRLSLIVGSRFEHNSYTGFELQPNGRLLWTPAPNHTFWGAVSRAVRTPARGDSDIVYRYLVDPTPPLPVRYQIDGNKSFKSETLTAYELGYRTEPLPHVALDVALFYNDYQKLRVLKVEPFQYEPSAQAPTDIVQPLSLANLMHGHTYGAELGAEWAPIIWWRLHATYSYLVSKMYLENPSIDDINKRDAEGGSPQHQFTVRSGLDLGKGLEFDLWLRGSDKLSYIDRTTIPGYLTLDARLAWRPIPKLELSVVGQNLLHDHKQEFNPEFINTFPTAVQRSVYGKATWKF</sequence>